<proteinExistence type="predicted"/>
<accession>A0ABR8DEE7</accession>
<keyword evidence="2" id="KW-1185">Reference proteome</keyword>
<comment type="caution">
    <text evidence="1">The sequence shown here is derived from an EMBL/GenBank/DDBJ whole genome shotgun (WGS) entry which is preliminary data.</text>
</comment>
<evidence type="ECO:0000313" key="2">
    <source>
        <dbReference type="Proteomes" id="UP000661112"/>
    </source>
</evidence>
<name>A0ABR8DEE7_9NOST</name>
<gene>
    <name evidence="1" type="ORF">H6G83_34340</name>
</gene>
<sequence length="70" mass="8046">MKIDVAAIEKQVWSADVNLELGDVFDAVCEEHHLNTEHLEQTLCCKDPYRLVGFLQELEPAEISDYLEIK</sequence>
<protein>
    <submittedName>
        <fullName evidence="1">Uncharacterized protein</fullName>
    </submittedName>
</protein>
<organism evidence="1 2">
    <name type="scientific">Anabaena azotica FACHB-119</name>
    <dbReference type="NCBI Taxonomy" id="947527"/>
    <lineage>
        <taxon>Bacteria</taxon>
        <taxon>Bacillati</taxon>
        <taxon>Cyanobacteriota</taxon>
        <taxon>Cyanophyceae</taxon>
        <taxon>Nostocales</taxon>
        <taxon>Nostocaceae</taxon>
        <taxon>Anabaena</taxon>
        <taxon>Anabaena azotica</taxon>
    </lineage>
</organism>
<dbReference type="EMBL" id="JACJSG010000104">
    <property type="protein sequence ID" value="MBD2505615.1"/>
    <property type="molecule type" value="Genomic_DNA"/>
</dbReference>
<dbReference type="RefSeq" id="WP_190480587.1">
    <property type="nucleotide sequence ID" value="NZ_JACJSG010000104.1"/>
</dbReference>
<evidence type="ECO:0000313" key="1">
    <source>
        <dbReference type="EMBL" id="MBD2505615.1"/>
    </source>
</evidence>
<reference evidence="1 2" key="1">
    <citation type="journal article" date="2020" name="ISME J.">
        <title>Comparative genomics reveals insights into cyanobacterial evolution and habitat adaptation.</title>
        <authorList>
            <person name="Chen M.Y."/>
            <person name="Teng W.K."/>
            <person name="Zhao L."/>
            <person name="Hu C.X."/>
            <person name="Zhou Y.K."/>
            <person name="Han B.P."/>
            <person name="Song L.R."/>
            <person name="Shu W.S."/>
        </authorList>
    </citation>
    <scope>NUCLEOTIDE SEQUENCE [LARGE SCALE GENOMIC DNA]</scope>
    <source>
        <strain evidence="1 2">FACHB-119</strain>
    </source>
</reference>
<dbReference type="Proteomes" id="UP000661112">
    <property type="component" value="Unassembled WGS sequence"/>
</dbReference>